<dbReference type="Proteomes" id="UP000078541">
    <property type="component" value="Unassembled WGS sequence"/>
</dbReference>
<name>A0A195FBI4_9HYME</name>
<feature type="region of interest" description="Disordered" evidence="1">
    <location>
        <begin position="85"/>
        <end position="104"/>
    </location>
</feature>
<evidence type="ECO:0000256" key="1">
    <source>
        <dbReference type="SAM" id="MobiDB-lite"/>
    </source>
</evidence>
<dbReference type="EMBL" id="KQ981693">
    <property type="protein sequence ID" value="KYN37736.1"/>
    <property type="molecule type" value="Genomic_DNA"/>
</dbReference>
<protein>
    <submittedName>
        <fullName evidence="2">Uncharacterized protein</fullName>
    </submittedName>
</protein>
<keyword evidence="3" id="KW-1185">Reference proteome</keyword>
<organism evidence="2 3">
    <name type="scientific">Trachymyrmex septentrionalis</name>
    <dbReference type="NCBI Taxonomy" id="34720"/>
    <lineage>
        <taxon>Eukaryota</taxon>
        <taxon>Metazoa</taxon>
        <taxon>Ecdysozoa</taxon>
        <taxon>Arthropoda</taxon>
        <taxon>Hexapoda</taxon>
        <taxon>Insecta</taxon>
        <taxon>Pterygota</taxon>
        <taxon>Neoptera</taxon>
        <taxon>Endopterygota</taxon>
        <taxon>Hymenoptera</taxon>
        <taxon>Apocrita</taxon>
        <taxon>Aculeata</taxon>
        <taxon>Formicoidea</taxon>
        <taxon>Formicidae</taxon>
        <taxon>Myrmicinae</taxon>
        <taxon>Trachymyrmex</taxon>
    </lineage>
</organism>
<sequence>MRACCSRTHATHLSPARAYILMYTSVHLPPQRYTAIPCGRTLGSPGRRPYTEEATLFFFSSSFAGPTPADLPFSFSIREHLVERAAPSNQVSKSRLFQKGAPESRRSSAFFVIEDRGSTA</sequence>
<accession>A0A195FBI4</accession>
<evidence type="ECO:0000313" key="3">
    <source>
        <dbReference type="Proteomes" id="UP000078541"/>
    </source>
</evidence>
<dbReference type="AlphaFoldDB" id="A0A195FBI4"/>
<reference evidence="2 3" key="1">
    <citation type="submission" date="2016-03" db="EMBL/GenBank/DDBJ databases">
        <title>Trachymyrmex septentrionalis WGS genome.</title>
        <authorList>
            <person name="Nygaard S."/>
            <person name="Hu H."/>
            <person name="Boomsma J."/>
            <person name="Zhang G."/>
        </authorList>
    </citation>
    <scope>NUCLEOTIDE SEQUENCE [LARGE SCALE GENOMIC DNA]</scope>
    <source>
        <strain evidence="2">Tsep2-gDNA-1</strain>
        <tissue evidence="2">Whole body</tissue>
    </source>
</reference>
<gene>
    <name evidence="2" type="ORF">ALC56_07935</name>
</gene>
<proteinExistence type="predicted"/>
<evidence type="ECO:0000313" key="2">
    <source>
        <dbReference type="EMBL" id="KYN37736.1"/>
    </source>
</evidence>